<evidence type="ECO:0000313" key="2">
    <source>
        <dbReference type="EMBL" id="KAK7814289.1"/>
    </source>
</evidence>
<dbReference type="EMBL" id="PKMF04001120">
    <property type="protein sequence ID" value="KAK7814289.1"/>
    <property type="molecule type" value="Genomic_DNA"/>
</dbReference>
<sequence>MLAHGHTHLLLGNRNPHTKLT</sequence>
<dbReference type="Proteomes" id="UP000237347">
    <property type="component" value="Unassembled WGS sequence"/>
</dbReference>
<organism evidence="2 3">
    <name type="scientific">Quercus suber</name>
    <name type="common">Cork oak</name>
    <dbReference type="NCBI Taxonomy" id="58331"/>
    <lineage>
        <taxon>Eukaryota</taxon>
        <taxon>Viridiplantae</taxon>
        <taxon>Streptophyta</taxon>
        <taxon>Embryophyta</taxon>
        <taxon>Tracheophyta</taxon>
        <taxon>Spermatophyta</taxon>
        <taxon>Magnoliopsida</taxon>
        <taxon>eudicotyledons</taxon>
        <taxon>Gunneridae</taxon>
        <taxon>Pentapetalae</taxon>
        <taxon>rosids</taxon>
        <taxon>fabids</taxon>
        <taxon>Fagales</taxon>
        <taxon>Fagaceae</taxon>
        <taxon>Quercus</taxon>
    </lineage>
</organism>
<evidence type="ECO:0000256" key="1">
    <source>
        <dbReference type="SAM" id="MobiDB-lite"/>
    </source>
</evidence>
<evidence type="ECO:0000313" key="3">
    <source>
        <dbReference type="Proteomes" id="UP000237347"/>
    </source>
</evidence>
<protein>
    <submittedName>
        <fullName evidence="2">Uncharacterized protein</fullName>
    </submittedName>
</protein>
<comment type="caution">
    <text evidence="2">The sequence shown here is derived from an EMBL/GenBank/DDBJ whole genome shotgun (WGS) entry which is preliminary data.</text>
</comment>
<keyword evidence="3" id="KW-1185">Reference proteome</keyword>
<accession>A0AAW0IJ21</accession>
<gene>
    <name evidence="2" type="ORF">CFP56_003354</name>
</gene>
<proteinExistence type="predicted"/>
<name>A0AAW0IJ21_QUESU</name>
<dbReference type="AlphaFoldDB" id="A0AAW0IJ21"/>
<reference evidence="2 3" key="1">
    <citation type="journal article" date="2018" name="Sci. Data">
        <title>The draft genome sequence of cork oak.</title>
        <authorList>
            <person name="Ramos A.M."/>
            <person name="Usie A."/>
            <person name="Barbosa P."/>
            <person name="Barros P.M."/>
            <person name="Capote T."/>
            <person name="Chaves I."/>
            <person name="Simoes F."/>
            <person name="Abreu I."/>
            <person name="Carrasquinho I."/>
            <person name="Faro C."/>
            <person name="Guimaraes J.B."/>
            <person name="Mendonca D."/>
            <person name="Nobrega F."/>
            <person name="Rodrigues L."/>
            <person name="Saibo N.J.M."/>
            <person name="Varela M.C."/>
            <person name="Egas C."/>
            <person name="Matos J."/>
            <person name="Miguel C.M."/>
            <person name="Oliveira M.M."/>
            <person name="Ricardo C.P."/>
            <person name="Goncalves S."/>
        </authorList>
    </citation>
    <scope>NUCLEOTIDE SEQUENCE [LARGE SCALE GENOMIC DNA]</scope>
    <source>
        <strain evidence="3">cv. HL8</strain>
    </source>
</reference>
<feature type="region of interest" description="Disordered" evidence="1">
    <location>
        <begin position="1"/>
        <end position="21"/>
    </location>
</feature>